<comment type="similarity">
    <text evidence="4 9">Belongs to the 1-acyl-sn-glycerol-3-phosphate acyltransferase family.</text>
</comment>
<feature type="domain" description="Phospholipid/glycerol acyltransferase" evidence="11">
    <location>
        <begin position="75"/>
        <end position="188"/>
    </location>
</feature>
<feature type="transmembrane region" description="Helical" evidence="10">
    <location>
        <begin position="7"/>
        <end position="29"/>
    </location>
</feature>
<accession>A0A5C1QLT5</accession>
<dbReference type="GO" id="GO:0016020">
    <property type="term" value="C:membrane"/>
    <property type="evidence" value="ECO:0007669"/>
    <property type="project" value="InterPro"/>
</dbReference>
<sequence length="246" mass="28208">MYLIGTVLFWVFFGISMILLFFPAFLIWLVSLPFDKNRRVLHMYSCFWGSLYTWCNPFLKVKIEGLEKLEKGQSYVYCPNHQSMMDIVILYRLFRHFKWVAKSELMKVPFLGWNMWLNGYLKIDRKSPSSQIKMMKDGEALLKRGSSIMIFPEGTRSKDGTLGKFRDGAFILSQKTGVPVVPVVLRGSRDVFADGTLRYYRVYPMTITILDPLPSDSGDNAKALGRLVKQKISESLGQSEDPSGIS</sequence>
<keyword evidence="9" id="KW-0594">Phospholipid biosynthesis</keyword>
<dbReference type="OrthoDB" id="9803035at2"/>
<protein>
    <recommendedName>
        <fullName evidence="6 9">1-acyl-sn-glycerol-3-phosphate acyltransferase</fullName>
        <ecNumber evidence="5 9">2.3.1.51</ecNumber>
    </recommendedName>
</protein>
<dbReference type="PANTHER" id="PTHR10434:SF11">
    <property type="entry name" value="1-ACYL-SN-GLYCEROL-3-PHOSPHATE ACYLTRANSFERASE"/>
    <property type="match status" value="1"/>
</dbReference>
<keyword evidence="9" id="KW-0443">Lipid metabolism</keyword>
<keyword evidence="7 9" id="KW-0808">Transferase</keyword>
<evidence type="ECO:0000256" key="8">
    <source>
        <dbReference type="ARBA" id="ARBA00023315"/>
    </source>
</evidence>
<evidence type="ECO:0000256" key="4">
    <source>
        <dbReference type="ARBA" id="ARBA00008655"/>
    </source>
</evidence>
<keyword evidence="9" id="KW-0444">Lipid biosynthesis</keyword>
<dbReference type="InterPro" id="IPR004552">
    <property type="entry name" value="AGP_acyltrans"/>
</dbReference>
<keyword evidence="10" id="KW-0812">Transmembrane</keyword>
<dbReference type="CDD" id="cd07989">
    <property type="entry name" value="LPLAT_AGPAT-like"/>
    <property type="match status" value="1"/>
</dbReference>
<reference evidence="12 13" key="1">
    <citation type="submission" date="2019-02" db="EMBL/GenBank/DDBJ databases">
        <title>Complete Genome Sequence and Methylome Analysis of free living Spirochaetas.</title>
        <authorList>
            <person name="Fomenkov A."/>
            <person name="Dubinina G."/>
            <person name="Leshcheva N."/>
            <person name="Mikheeva N."/>
            <person name="Grabovich M."/>
            <person name="Vincze T."/>
            <person name="Roberts R.J."/>
        </authorList>
    </citation>
    <scope>NUCLEOTIDE SEQUENCE [LARGE SCALE GENOMIC DNA]</scope>
    <source>
        <strain evidence="12 13">K2</strain>
    </source>
</reference>
<evidence type="ECO:0000256" key="9">
    <source>
        <dbReference type="RuleBase" id="RU361267"/>
    </source>
</evidence>
<evidence type="ECO:0000256" key="3">
    <source>
        <dbReference type="ARBA" id="ARBA00005189"/>
    </source>
</evidence>
<keyword evidence="8 9" id="KW-0012">Acyltransferase</keyword>
<evidence type="ECO:0000256" key="2">
    <source>
        <dbReference type="ARBA" id="ARBA00004728"/>
    </source>
</evidence>
<keyword evidence="13" id="KW-1185">Reference proteome</keyword>
<evidence type="ECO:0000256" key="10">
    <source>
        <dbReference type="SAM" id="Phobius"/>
    </source>
</evidence>
<dbReference type="AlphaFoldDB" id="A0A5C1QLT5"/>
<dbReference type="KEGG" id="ock:EXM22_13920"/>
<dbReference type="Proteomes" id="UP000324209">
    <property type="component" value="Chromosome"/>
</dbReference>
<evidence type="ECO:0000259" key="11">
    <source>
        <dbReference type="SMART" id="SM00563"/>
    </source>
</evidence>
<comment type="pathway">
    <text evidence="2">Phospholipid metabolism; CDP-diacylglycerol biosynthesis; CDP-diacylglycerol from sn-glycerol 3-phosphate: step 2/3.</text>
</comment>
<name>A0A5C1QLT5_9SPIO</name>
<proteinExistence type="inferred from homology"/>
<dbReference type="EMBL" id="CP036150">
    <property type="protein sequence ID" value="QEN09033.1"/>
    <property type="molecule type" value="Genomic_DNA"/>
</dbReference>
<evidence type="ECO:0000256" key="1">
    <source>
        <dbReference type="ARBA" id="ARBA00001141"/>
    </source>
</evidence>
<evidence type="ECO:0000256" key="5">
    <source>
        <dbReference type="ARBA" id="ARBA00013211"/>
    </source>
</evidence>
<evidence type="ECO:0000313" key="13">
    <source>
        <dbReference type="Proteomes" id="UP000324209"/>
    </source>
</evidence>
<evidence type="ECO:0000256" key="7">
    <source>
        <dbReference type="ARBA" id="ARBA00022679"/>
    </source>
</evidence>
<comment type="pathway">
    <text evidence="3">Lipid metabolism.</text>
</comment>
<evidence type="ECO:0000313" key="12">
    <source>
        <dbReference type="EMBL" id="QEN09033.1"/>
    </source>
</evidence>
<evidence type="ECO:0000256" key="6">
    <source>
        <dbReference type="ARBA" id="ARBA00016139"/>
    </source>
</evidence>
<organism evidence="12 13">
    <name type="scientific">Oceanispirochaeta crateris</name>
    <dbReference type="NCBI Taxonomy" id="2518645"/>
    <lineage>
        <taxon>Bacteria</taxon>
        <taxon>Pseudomonadati</taxon>
        <taxon>Spirochaetota</taxon>
        <taxon>Spirochaetia</taxon>
        <taxon>Spirochaetales</taxon>
        <taxon>Spirochaetaceae</taxon>
        <taxon>Oceanispirochaeta</taxon>
    </lineage>
</organism>
<dbReference type="EC" id="2.3.1.51" evidence="5 9"/>
<dbReference type="SUPFAM" id="SSF69593">
    <property type="entry name" value="Glycerol-3-phosphate (1)-acyltransferase"/>
    <property type="match status" value="1"/>
</dbReference>
<dbReference type="GO" id="GO:0003841">
    <property type="term" value="F:1-acylglycerol-3-phosphate O-acyltransferase activity"/>
    <property type="evidence" value="ECO:0007669"/>
    <property type="project" value="UniProtKB-UniRule"/>
</dbReference>
<dbReference type="InterPro" id="IPR002123">
    <property type="entry name" value="Plipid/glycerol_acylTrfase"/>
</dbReference>
<comment type="domain">
    <text evidence="9">The HXXXXD motif is essential for acyltransferase activity and may constitute the binding site for the phosphate moiety of the glycerol-3-phosphate.</text>
</comment>
<comment type="catalytic activity">
    <reaction evidence="1 9">
        <text>a 1-acyl-sn-glycero-3-phosphate + an acyl-CoA = a 1,2-diacyl-sn-glycero-3-phosphate + CoA</text>
        <dbReference type="Rhea" id="RHEA:19709"/>
        <dbReference type="ChEBI" id="CHEBI:57287"/>
        <dbReference type="ChEBI" id="CHEBI:57970"/>
        <dbReference type="ChEBI" id="CHEBI:58342"/>
        <dbReference type="ChEBI" id="CHEBI:58608"/>
        <dbReference type="EC" id="2.3.1.51"/>
    </reaction>
</comment>
<keyword evidence="9" id="KW-1208">Phospholipid metabolism</keyword>
<dbReference type="GO" id="GO:0006654">
    <property type="term" value="P:phosphatidic acid biosynthetic process"/>
    <property type="evidence" value="ECO:0007669"/>
    <property type="project" value="TreeGrafter"/>
</dbReference>
<dbReference type="RefSeq" id="WP_149487109.1">
    <property type="nucleotide sequence ID" value="NZ_CP036150.1"/>
</dbReference>
<dbReference type="NCBIfam" id="TIGR00530">
    <property type="entry name" value="AGP_acyltrn"/>
    <property type="match status" value="1"/>
</dbReference>
<keyword evidence="10" id="KW-1133">Transmembrane helix</keyword>
<dbReference type="PANTHER" id="PTHR10434">
    <property type="entry name" value="1-ACYL-SN-GLYCEROL-3-PHOSPHATE ACYLTRANSFERASE"/>
    <property type="match status" value="1"/>
</dbReference>
<gene>
    <name evidence="12" type="ORF">EXM22_13920</name>
</gene>
<keyword evidence="10" id="KW-0472">Membrane</keyword>
<dbReference type="SMART" id="SM00563">
    <property type="entry name" value="PlsC"/>
    <property type="match status" value="1"/>
</dbReference>
<dbReference type="Pfam" id="PF01553">
    <property type="entry name" value="Acyltransferase"/>
    <property type="match status" value="1"/>
</dbReference>